<dbReference type="PRINTS" id="PR00301">
    <property type="entry name" value="HEATSHOCK70"/>
</dbReference>
<dbReference type="NCBIfam" id="TIGR02350">
    <property type="entry name" value="prok_dnaK"/>
    <property type="match status" value="1"/>
</dbReference>
<evidence type="ECO:0000256" key="7">
    <source>
        <dbReference type="ARBA" id="ARBA00023186"/>
    </source>
</evidence>
<dbReference type="GO" id="GO:0051082">
    <property type="term" value="F:unfolded protein binding"/>
    <property type="evidence" value="ECO:0007669"/>
    <property type="project" value="InterPro"/>
</dbReference>
<dbReference type="FunFam" id="3.90.640.10:FF:000003">
    <property type="entry name" value="Molecular chaperone DnaK"/>
    <property type="match status" value="1"/>
</dbReference>
<evidence type="ECO:0000256" key="8">
    <source>
        <dbReference type="HAMAP-Rule" id="MF_00332"/>
    </source>
</evidence>
<evidence type="ECO:0000256" key="5">
    <source>
        <dbReference type="ARBA" id="ARBA00022840"/>
    </source>
</evidence>
<dbReference type="InterPro" id="IPR012725">
    <property type="entry name" value="Chaperone_DnaK"/>
</dbReference>
<dbReference type="SUPFAM" id="SSF53067">
    <property type="entry name" value="Actin-like ATPase domain"/>
    <property type="match status" value="2"/>
</dbReference>
<reference evidence="12" key="1">
    <citation type="journal article" date="2013" name="Proc. Natl. Acad. Sci. U.S.A.">
        <title>Improving the coverage of the cyanobacterial phylum using diversity-driven genome sequencing.</title>
        <authorList>
            <person name="Shih P.M."/>
            <person name="Wu D."/>
            <person name="Latifi A."/>
            <person name="Axen S.D."/>
            <person name="Fewer D.P."/>
            <person name="Talla E."/>
            <person name="Calteau A."/>
            <person name="Cai F."/>
            <person name="Tandeau de Marsac N."/>
            <person name="Rippka R."/>
            <person name="Herdman M."/>
            <person name="Sivonen K."/>
            <person name="Coursin T."/>
            <person name="Laurent T."/>
            <person name="Goodwin L."/>
            <person name="Nolan M."/>
            <person name="Davenport K.W."/>
            <person name="Han C.S."/>
            <person name="Rubin E.M."/>
            <person name="Eisen J.A."/>
            <person name="Woyke T."/>
            <person name="Gugger M."/>
            <person name="Kerfeld C.A."/>
        </authorList>
    </citation>
    <scope>NUCLEOTIDE SEQUENCE [LARGE SCALE GENOMIC DNA]</scope>
    <source>
        <strain evidence="12">ATCC 29140 / PCC 7202</strain>
    </source>
</reference>
<dbReference type="PANTHER" id="PTHR19375">
    <property type="entry name" value="HEAT SHOCK PROTEIN 70KDA"/>
    <property type="match status" value="1"/>
</dbReference>
<evidence type="ECO:0000256" key="2">
    <source>
        <dbReference type="ARBA" id="ARBA00007381"/>
    </source>
</evidence>
<dbReference type="GO" id="GO:0005524">
    <property type="term" value="F:ATP binding"/>
    <property type="evidence" value="ECO:0007669"/>
    <property type="project" value="UniProtKB-UniRule"/>
</dbReference>
<evidence type="ECO:0000256" key="9">
    <source>
        <dbReference type="RuleBase" id="RU003322"/>
    </source>
</evidence>
<dbReference type="HAMAP" id="MF_00332">
    <property type="entry name" value="DnaK"/>
    <property type="match status" value="1"/>
</dbReference>
<feature type="region of interest" description="Disordered" evidence="10">
    <location>
        <begin position="605"/>
        <end position="672"/>
    </location>
</feature>
<evidence type="ECO:0000313" key="11">
    <source>
        <dbReference type="EMBL" id="AFZ48484.1"/>
    </source>
</evidence>
<dbReference type="FunFam" id="3.30.420.40:FF:000004">
    <property type="entry name" value="Molecular chaperone DnaK"/>
    <property type="match status" value="1"/>
</dbReference>
<dbReference type="FunFam" id="2.60.34.10:FF:000014">
    <property type="entry name" value="Chaperone protein DnaK HSP70"/>
    <property type="match status" value="1"/>
</dbReference>
<protein>
    <recommendedName>
        <fullName evidence="8">Chaperone protein DnaK</fullName>
    </recommendedName>
    <alternativeName>
        <fullName evidence="8">HSP70</fullName>
    </alternativeName>
    <alternativeName>
        <fullName evidence="8">Heat shock 70 kDa protein</fullName>
    </alternativeName>
    <alternativeName>
        <fullName evidence="8">Heat shock protein 70</fullName>
    </alternativeName>
</protein>
<comment type="similarity">
    <text evidence="2 8 9">Belongs to the heat shock protein 70 family.</text>
</comment>
<name>K9YNM6_CYASC</name>
<dbReference type="InterPro" id="IPR018181">
    <property type="entry name" value="Heat_shock_70_CS"/>
</dbReference>
<proteinExistence type="evidence at transcript level"/>
<keyword evidence="4 8" id="KW-0547">Nucleotide-binding</keyword>
<dbReference type="KEGG" id="csn:Cyast_2541"/>
<keyword evidence="3 8" id="KW-0597">Phosphoprotein</keyword>
<dbReference type="HOGENOM" id="CLU_005965_2_1_3"/>
<dbReference type="EMBL" id="CP003940">
    <property type="protein sequence ID" value="AFZ48484.1"/>
    <property type="molecule type" value="Genomic_DNA"/>
</dbReference>
<evidence type="ECO:0000256" key="10">
    <source>
        <dbReference type="SAM" id="MobiDB-lite"/>
    </source>
</evidence>
<dbReference type="eggNOG" id="COG0443">
    <property type="taxonomic scope" value="Bacteria"/>
</dbReference>
<dbReference type="PATRIC" id="fig|292563.3.peg.2657"/>
<dbReference type="AlphaFoldDB" id="K9YNM6"/>
<dbReference type="InterPro" id="IPR029047">
    <property type="entry name" value="HSP70_peptide-bd_sf"/>
</dbReference>
<dbReference type="PROSITE" id="PS00329">
    <property type="entry name" value="HSP70_2"/>
    <property type="match status" value="1"/>
</dbReference>
<keyword evidence="7 8" id="KW-0143">Chaperone</keyword>
<feature type="compositionally biased region" description="Acidic residues" evidence="10">
    <location>
        <begin position="652"/>
        <end position="672"/>
    </location>
</feature>
<dbReference type="InterPro" id="IPR013126">
    <property type="entry name" value="Hsp_70_fam"/>
</dbReference>
<dbReference type="GO" id="GO:0140662">
    <property type="term" value="F:ATP-dependent protein folding chaperone"/>
    <property type="evidence" value="ECO:0007669"/>
    <property type="project" value="InterPro"/>
</dbReference>
<evidence type="ECO:0000313" key="12">
    <source>
        <dbReference type="Proteomes" id="UP000010483"/>
    </source>
</evidence>
<keyword evidence="12" id="KW-1185">Reference proteome</keyword>
<dbReference type="Gene3D" id="2.60.34.10">
    <property type="entry name" value="Substrate Binding Domain Of DNAk, Chain A, domain 1"/>
    <property type="match status" value="1"/>
</dbReference>
<dbReference type="Gene3D" id="3.90.640.10">
    <property type="entry name" value="Actin, Chain A, domain 4"/>
    <property type="match status" value="1"/>
</dbReference>
<comment type="function">
    <text evidence="1 8">Acts as a chaperone.</text>
</comment>
<dbReference type="STRING" id="292563.Cyast_2541"/>
<keyword evidence="6 8" id="KW-0346">Stress response</keyword>
<evidence type="ECO:0000256" key="3">
    <source>
        <dbReference type="ARBA" id="ARBA00022553"/>
    </source>
</evidence>
<evidence type="ECO:0000256" key="6">
    <source>
        <dbReference type="ARBA" id="ARBA00023016"/>
    </source>
</evidence>
<accession>K9YNM6</accession>
<organism evidence="11 12">
    <name type="scientific">Cyanobacterium stanieri (strain ATCC 29140 / PCC 7202)</name>
    <dbReference type="NCBI Taxonomy" id="292563"/>
    <lineage>
        <taxon>Bacteria</taxon>
        <taxon>Bacillati</taxon>
        <taxon>Cyanobacteriota</taxon>
        <taxon>Cyanophyceae</taxon>
        <taxon>Oscillatoriophycideae</taxon>
        <taxon>Chroococcales</taxon>
        <taxon>Geminocystaceae</taxon>
        <taxon>Cyanobacterium</taxon>
    </lineage>
</organism>
<feature type="modified residue" description="Phosphothreonine; by autocatalysis" evidence="8">
    <location>
        <position position="197"/>
    </location>
</feature>
<dbReference type="SUPFAM" id="SSF100920">
    <property type="entry name" value="Heat shock protein 70kD (HSP70), peptide-binding domain"/>
    <property type="match status" value="1"/>
</dbReference>
<dbReference type="NCBIfam" id="NF001413">
    <property type="entry name" value="PRK00290.1"/>
    <property type="match status" value="1"/>
</dbReference>
<keyword evidence="5 8" id="KW-0067">ATP-binding</keyword>
<gene>
    <name evidence="8" type="primary">dnaK</name>
    <name evidence="11" type="ordered locus">Cyast_2541</name>
</gene>
<dbReference type="Pfam" id="PF00012">
    <property type="entry name" value="HSP70"/>
    <property type="match status" value="1"/>
</dbReference>
<sequence length="672" mass="73083">MGKVIGIDLGTTNSCVAVLEGGKPLIINNQEGSRTTPSIVGFGKGTQRLVGQLAKRQAVTNAENTVYSIKRFIGRRWSDSDHDRTRVTYKCVKGKDDTVDVQIQDKSYTPQEISSMILQKLKTDAETFLGEPVSQAVITVPAYFTDAQRQATKDAGTIAGLEVMRIINEPTAAALAYGLDKQDQDQYVLVFDLGGGTFDVSVLQLGNGIFEVVSTSGNNQLGGDDFDGIIVDWLIEKFKEQEGIDLSTDKMALQRLREAAEKAKIELSNLMETSINLPFITADDNGPKHLELELSRPHLEELIAPLVEEIVPPMQRALADSELSKEQIHRVVLVGGSTRTPAISAKIEEFFGTGIPIDRSINPDEAVALGAAVQGGVLGGEVRNLLLLDVTPLSLGLETLGEVFTKIIERNTTIPTSRTQVFSTAVDGQTSVEVHVLQGERSMVKDNKSLGKFLLTGIPPAPRGVPQIEVSFDIDADGILKVSARDKGTGIEQGIVISNTGSLDAQEIEAMRREAQEFASADRRRVELVEIKKQLDSLLYSYELSLEKNPFLVGDNVQDEINQKKVDIADAIESPDVPVKRIEAMIADLRETIIGLGAKAYESVSQSPEMGAEPSGETMFESLDADDDADPEFKSIEDEILSGLSQISGGDAEFDFDYDQDETITGDYETVD</sequence>
<dbReference type="Gene3D" id="3.30.420.40">
    <property type="match status" value="2"/>
</dbReference>
<dbReference type="InterPro" id="IPR043129">
    <property type="entry name" value="ATPase_NBD"/>
</dbReference>
<dbReference type="NCBIfam" id="NF009947">
    <property type="entry name" value="PRK13411.1"/>
    <property type="match status" value="1"/>
</dbReference>
<comment type="induction">
    <text evidence="8">By stress conditions e.g. heat shock.</text>
</comment>
<dbReference type="PROSITE" id="PS00297">
    <property type="entry name" value="HSP70_1"/>
    <property type="match status" value="1"/>
</dbReference>
<dbReference type="CDD" id="cd10234">
    <property type="entry name" value="ASKHA_NBD_HSP70_DnaK-like"/>
    <property type="match status" value="1"/>
</dbReference>
<evidence type="ECO:0000256" key="4">
    <source>
        <dbReference type="ARBA" id="ARBA00022741"/>
    </source>
</evidence>
<evidence type="ECO:0000256" key="1">
    <source>
        <dbReference type="ARBA" id="ARBA00002290"/>
    </source>
</evidence>
<dbReference type="Proteomes" id="UP000010483">
    <property type="component" value="Chromosome"/>
</dbReference>